<dbReference type="GO" id="GO:0033314">
    <property type="term" value="P:mitotic DNA replication checkpoint signaling"/>
    <property type="evidence" value="ECO:0007669"/>
    <property type="project" value="TreeGrafter"/>
</dbReference>
<evidence type="ECO:0000313" key="14">
    <source>
        <dbReference type="EMBL" id="GAX79990.1"/>
    </source>
</evidence>
<dbReference type="Pfam" id="PF00628">
    <property type="entry name" value="PHD"/>
    <property type="match status" value="1"/>
</dbReference>
<evidence type="ECO:0000256" key="4">
    <source>
        <dbReference type="ARBA" id="ARBA00022723"/>
    </source>
</evidence>
<dbReference type="InterPro" id="IPR001025">
    <property type="entry name" value="BAH_dom"/>
</dbReference>
<dbReference type="InterPro" id="IPR011011">
    <property type="entry name" value="Znf_FYVE_PHD"/>
</dbReference>
<dbReference type="Pfam" id="PF00004">
    <property type="entry name" value="AAA"/>
    <property type="match status" value="1"/>
</dbReference>
<dbReference type="GO" id="GO:0003688">
    <property type="term" value="F:DNA replication origin binding"/>
    <property type="evidence" value="ECO:0007669"/>
    <property type="project" value="TreeGrafter"/>
</dbReference>
<keyword evidence="15" id="KW-1185">Reference proteome</keyword>
<keyword evidence="7 10" id="KW-0238">DNA-binding</keyword>
<dbReference type="Pfam" id="PF22606">
    <property type="entry name" value="Cdc6-ORC-like_ATPase_lid"/>
    <property type="match status" value="1"/>
</dbReference>
<feature type="compositionally biased region" description="Acidic residues" evidence="11">
    <location>
        <begin position="315"/>
        <end position="337"/>
    </location>
</feature>
<evidence type="ECO:0000256" key="8">
    <source>
        <dbReference type="ARBA" id="ARBA00023242"/>
    </source>
</evidence>
<dbReference type="InterPro" id="IPR043151">
    <property type="entry name" value="BAH_sf"/>
</dbReference>
<dbReference type="GO" id="GO:0016887">
    <property type="term" value="F:ATP hydrolysis activity"/>
    <property type="evidence" value="ECO:0007669"/>
    <property type="project" value="InterPro"/>
</dbReference>
<organism evidence="14 15">
    <name type="scientific">Chlamydomonas eustigma</name>
    <dbReference type="NCBI Taxonomy" id="1157962"/>
    <lineage>
        <taxon>Eukaryota</taxon>
        <taxon>Viridiplantae</taxon>
        <taxon>Chlorophyta</taxon>
        <taxon>core chlorophytes</taxon>
        <taxon>Chlorophyceae</taxon>
        <taxon>CS clade</taxon>
        <taxon>Chlamydomonadales</taxon>
        <taxon>Chlamydomonadaceae</taxon>
        <taxon>Chlamydomonas</taxon>
    </lineage>
</organism>
<keyword evidence="4" id="KW-0479">Metal-binding</keyword>
<dbReference type="PANTHER" id="PTHR10763:SF23">
    <property type="entry name" value="ORIGIN RECOGNITION COMPLEX SUBUNIT 1"/>
    <property type="match status" value="1"/>
</dbReference>
<comment type="function">
    <text evidence="10">Component of the origin recognition complex (ORC) that binds origins of replication. DNA-binding is ATP-dependent, however specific DNA sequences that define origins of replication have not been identified so far. ORC is required to assemble the pre-replication complex necessary to initiate DNA replication.</text>
</comment>
<evidence type="ECO:0000256" key="9">
    <source>
        <dbReference type="PROSITE-ProRule" id="PRU00146"/>
    </source>
</evidence>
<feature type="region of interest" description="Disordered" evidence="11">
    <location>
        <begin position="370"/>
        <end position="401"/>
    </location>
</feature>
<evidence type="ECO:0000256" key="3">
    <source>
        <dbReference type="ARBA" id="ARBA00022705"/>
    </source>
</evidence>
<dbReference type="InterPro" id="IPR003959">
    <property type="entry name" value="ATPase_AAA_core"/>
</dbReference>
<dbReference type="AlphaFoldDB" id="A0A250XB47"/>
<evidence type="ECO:0000256" key="1">
    <source>
        <dbReference type="ARBA" id="ARBA00004123"/>
    </source>
</evidence>
<keyword evidence="10" id="KW-0067">ATP-binding</keyword>
<dbReference type="PANTHER" id="PTHR10763">
    <property type="entry name" value="CELL DIVISION CONTROL PROTEIN 6-RELATED"/>
    <property type="match status" value="1"/>
</dbReference>
<dbReference type="OrthoDB" id="1926878at2759"/>
<dbReference type="Proteomes" id="UP000232323">
    <property type="component" value="Unassembled WGS sequence"/>
</dbReference>
<dbReference type="InterPro" id="IPR019787">
    <property type="entry name" value="Znf_PHD-finger"/>
</dbReference>
<dbReference type="InterPro" id="IPR027417">
    <property type="entry name" value="P-loop_NTPase"/>
</dbReference>
<evidence type="ECO:0000256" key="10">
    <source>
        <dbReference type="RuleBase" id="RU365058"/>
    </source>
</evidence>
<dbReference type="SMART" id="SM00249">
    <property type="entry name" value="PHD"/>
    <property type="match status" value="1"/>
</dbReference>
<dbReference type="SMART" id="SM00382">
    <property type="entry name" value="AAA"/>
    <property type="match status" value="1"/>
</dbReference>
<dbReference type="GO" id="GO:0006270">
    <property type="term" value="P:DNA replication initiation"/>
    <property type="evidence" value="ECO:0007669"/>
    <property type="project" value="TreeGrafter"/>
</dbReference>
<dbReference type="Gene3D" id="3.40.50.300">
    <property type="entry name" value="P-loop containing nucleotide triphosphate hydrolases"/>
    <property type="match status" value="1"/>
</dbReference>
<evidence type="ECO:0000256" key="2">
    <source>
        <dbReference type="ARBA" id="ARBA00008398"/>
    </source>
</evidence>
<comment type="subunit">
    <text evidence="10">Component of the origin recognition complex (ORC) composed of at least ORC1, ORC2, ORC3, ORC4, ORC5 and ORC6. ORC is regulated in a cell-cycle and development dependent manner. It is sequentially assembled at the exit from anaphase of mitosis and disassembled as cells enter S phase. Binds unmodified and methylated histone H3.</text>
</comment>
<dbReference type="PROSITE" id="PS01359">
    <property type="entry name" value="ZF_PHD_1"/>
    <property type="match status" value="1"/>
</dbReference>
<comment type="similarity">
    <text evidence="2 10">Belongs to the ORC1 family.</text>
</comment>
<protein>
    <recommendedName>
        <fullName evidence="10">Origin recognition complex subunit 1</fullName>
    </recommendedName>
</protein>
<feature type="region of interest" description="Disordered" evidence="11">
    <location>
        <begin position="286"/>
        <end position="339"/>
    </location>
</feature>
<keyword evidence="6" id="KW-0862">Zinc</keyword>
<keyword evidence="5 9" id="KW-0863">Zinc-finger</keyword>
<evidence type="ECO:0000256" key="11">
    <source>
        <dbReference type="SAM" id="MobiDB-lite"/>
    </source>
</evidence>
<evidence type="ECO:0000313" key="15">
    <source>
        <dbReference type="Proteomes" id="UP000232323"/>
    </source>
</evidence>
<dbReference type="InterPro" id="IPR003593">
    <property type="entry name" value="AAA+_ATPase"/>
</dbReference>
<dbReference type="GO" id="GO:0005664">
    <property type="term" value="C:nuclear origin of replication recognition complex"/>
    <property type="evidence" value="ECO:0007669"/>
    <property type="project" value="TreeGrafter"/>
</dbReference>
<proteinExistence type="inferred from homology"/>
<dbReference type="GO" id="GO:0008270">
    <property type="term" value="F:zinc ion binding"/>
    <property type="evidence" value="ECO:0007669"/>
    <property type="project" value="UniProtKB-KW"/>
</dbReference>
<feature type="region of interest" description="Disordered" evidence="11">
    <location>
        <begin position="30"/>
        <end position="70"/>
    </location>
</feature>
<dbReference type="PROSITE" id="PS50016">
    <property type="entry name" value="ZF_PHD_2"/>
    <property type="match status" value="1"/>
</dbReference>
<evidence type="ECO:0000259" key="12">
    <source>
        <dbReference type="PROSITE" id="PS50016"/>
    </source>
</evidence>
<dbReference type="Gene3D" id="2.30.30.490">
    <property type="match status" value="1"/>
</dbReference>
<sequence length="836" mass="92646">MRTRNSSVVEDHGVVQQKIDSLYPLRKKSGTDLKGVHKRAPTLRPKDGQYLKPVPTGGLPQQISSPVKKGRAKKDATVEFHDSFELNGETYQVGEDVYIIETSDQMLLPLEDQTDLCCLCNKNHNSKPMVECSRCLGGFHLRCLKPQLKSVPEGDWMCPGCEKGESLPNRKLRTACDMYLWGNDVLGLGRITSIVKNRTGDSKWEFCCQYYVKPEQTHLGRMKHHCAREVFLSTTEHWEEVDCVFWKAVVCKPQDMDKHEGNDIFMCEYVYDQSFKRFVRRSYKQPAGPAVRSGGADGRGVRSEKEGPQAVSSLMEDEEAEWVASSDDDGSDDEDESGDRTFKPIYAFWAEKGMLKGGLPKKYQRNIAASRRRTAANRRNAANRQASGIASTSGQRDKGSLQGKASSILLGGNDVEELAEGLLNGQGAVSLPVRGAGGPLAAARRCLLLSNTPSELPCRDMEKTRVTKFVENIIDKDAESSGVMYICGIPGTGKTACVMEVLGGLRQQAVDAGVQLVTINALSLPSPQHVYSKLWERLAGQRCGASKALSQLESMFASRSSQKGPQAMTLLLVDEIDILMTKDQSVLYNLFEWPTLPGARLAVIGISNTHDLDSRVLPRIASRLASSKLAFQPYNASQLQTIIRSRLMGSVVFKDLVIEHAARKVASTSGDVRRAMELLRRAVDAAEEDLAKQRAVGQPEPSSYQGIVTREHMLKAINEIYGSVHMQYLRSCSLSEKVLMVALMIEMRSTKKAHSTVQALHQRLDTHVALLLKEARMHENCVLSLATGLAAKGLLSCMPSWRHIHMKVQFKVEVSDVETALKEDVRLVPLHNQMTV</sequence>
<feature type="domain" description="BAH" evidence="13">
    <location>
        <begin position="165"/>
        <end position="282"/>
    </location>
</feature>
<feature type="domain" description="PHD-type" evidence="12">
    <location>
        <begin position="114"/>
        <end position="164"/>
    </location>
</feature>
<name>A0A250XB47_9CHLO</name>
<feature type="compositionally biased region" description="Low complexity" evidence="11">
    <location>
        <begin position="377"/>
        <end position="386"/>
    </location>
</feature>
<dbReference type="GO" id="GO:0003682">
    <property type="term" value="F:chromatin binding"/>
    <property type="evidence" value="ECO:0007669"/>
    <property type="project" value="InterPro"/>
</dbReference>
<dbReference type="STRING" id="1157962.A0A250XB47"/>
<dbReference type="PROSITE" id="PS51038">
    <property type="entry name" value="BAH"/>
    <property type="match status" value="1"/>
</dbReference>
<evidence type="ECO:0000256" key="7">
    <source>
        <dbReference type="ARBA" id="ARBA00023125"/>
    </source>
</evidence>
<evidence type="ECO:0000256" key="5">
    <source>
        <dbReference type="ARBA" id="ARBA00022771"/>
    </source>
</evidence>
<dbReference type="InterPro" id="IPR019786">
    <property type="entry name" value="Zinc_finger_PHD-type_CS"/>
</dbReference>
<accession>A0A250XB47</accession>
<reference evidence="14 15" key="1">
    <citation type="submission" date="2017-08" db="EMBL/GenBank/DDBJ databases">
        <title>Acidophilic green algal genome provides insights into adaptation to an acidic environment.</title>
        <authorList>
            <person name="Hirooka S."/>
            <person name="Hirose Y."/>
            <person name="Kanesaki Y."/>
            <person name="Higuchi S."/>
            <person name="Fujiwara T."/>
            <person name="Onuma R."/>
            <person name="Era A."/>
            <person name="Ohbayashi R."/>
            <person name="Uzuka A."/>
            <person name="Nozaki H."/>
            <person name="Yoshikawa H."/>
            <person name="Miyagishima S.Y."/>
        </authorList>
    </citation>
    <scope>NUCLEOTIDE SEQUENCE [LARGE SCALE GENOMIC DNA]</scope>
    <source>
        <strain evidence="14 15">NIES-2499</strain>
    </source>
</reference>
<evidence type="ECO:0000256" key="6">
    <source>
        <dbReference type="ARBA" id="ARBA00022833"/>
    </source>
</evidence>
<keyword evidence="10" id="KW-0547">Nucleotide-binding</keyword>
<dbReference type="Gene3D" id="1.10.8.60">
    <property type="match status" value="1"/>
</dbReference>
<comment type="caution">
    <text evidence="14">The sequence shown here is derived from an EMBL/GenBank/DDBJ whole genome shotgun (WGS) entry which is preliminary data.</text>
</comment>
<comment type="subcellular location">
    <subcellularLocation>
        <location evidence="1 10">Nucleus</location>
    </subcellularLocation>
</comment>
<dbReference type="EMBL" id="BEGY01000047">
    <property type="protein sequence ID" value="GAX79990.1"/>
    <property type="molecule type" value="Genomic_DNA"/>
</dbReference>
<dbReference type="InterPro" id="IPR054425">
    <property type="entry name" value="Cdc6_ORC1-like_ATPase_lid"/>
</dbReference>
<keyword evidence="8 10" id="KW-0539">Nucleus</keyword>
<dbReference type="SUPFAM" id="SSF52540">
    <property type="entry name" value="P-loop containing nucleoside triphosphate hydrolases"/>
    <property type="match status" value="1"/>
</dbReference>
<dbReference type="InterPro" id="IPR050311">
    <property type="entry name" value="ORC1/CDC6"/>
</dbReference>
<dbReference type="InterPro" id="IPR013083">
    <property type="entry name" value="Znf_RING/FYVE/PHD"/>
</dbReference>
<dbReference type="SUPFAM" id="SSF57903">
    <property type="entry name" value="FYVE/PHD zinc finger"/>
    <property type="match status" value="1"/>
</dbReference>
<gene>
    <name evidence="14" type="ORF">CEUSTIGMA_g7430.t1</name>
</gene>
<dbReference type="Gene3D" id="3.30.40.10">
    <property type="entry name" value="Zinc/RING finger domain, C3HC4 (zinc finger)"/>
    <property type="match status" value="1"/>
</dbReference>
<keyword evidence="3 10" id="KW-0235">DNA replication</keyword>
<dbReference type="GO" id="GO:0005524">
    <property type="term" value="F:ATP binding"/>
    <property type="evidence" value="ECO:0007669"/>
    <property type="project" value="UniProtKB-KW"/>
</dbReference>
<evidence type="ECO:0000259" key="13">
    <source>
        <dbReference type="PROSITE" id="PS51038"/>
    </source>
</evidence>
<dbReference type="InterPro" id="IPR001965">
    <property type="entry name" value="Znf_PHD"/>
</dbReference>